<dbReference type="GO" id="GO:0016625">
    <property type="term" value="F:oxidoreductase activity, acting on the aldehyde or oxo group of donors, iron-sulfur protein as acceptor"/>
    <property type="evidence" value="ECO:0007669"/>
    <property type="project" value="InterPro"/>
</dbReference>
<dbReference type="Pfam" id="PF01558">
    <property type="entry name" value="POR"/>
    <property type="match status" value="1"/>
</dbReference>
<evidence type="ECO:0000313" key="1">
    <source>
        <dbReference type="EMBL" id="QIJ72284.1"/>
    </source>
</evidence>
<dbReference type="InterPro" id="IPR051626">
    <property type="entry name" value="Oxidoreductase_gamma_subunit"/>
</dbReference>
<evidence type="ECO:0000313" key="2">
    <source>
        <dbReference type="Proteomes" id="UP000502179"/>
    </source>
</evidence>
<dbReference type="SUPFAM" id="SSF53323">
    <property type="entry name" value="Pyruvate-ferredoxin oxidoreductase, PFOR, domain III"/>
    <property type="match status" value="1"/>
</dbReference>
<dbReference type="InterPro" id="IPR019752">
    <property type="entry name" value="Pyrv/ketoisovalerate_OxRed_cat"/>
</dbReference>
<dbReference type="InterPro" id="IPR011894">
    <property type="entry name" value="PorC_KorC"/>
</dbReference>
<dbReference type="PANTHER" id="PTHR43366:SF1">
    <property type="entry name" value="PYRUVATE SYNTHASE SUBUNIT PORC"/>
    <property type="match status" value="1"/>
</dbReference>
<sequence length="182" mass="19876">MIEVRLHGRGGQGAVTSAELVAIAAINQGKYAQAFPSFGPERRGAPVAAFVRVSDEKIRTREKVYTPDIILVLDPSLPAIIKVTEGLKEDGWAIVNSHKSPDEIRKMLDFGGRIAYVDATKIAMEVLGLPITNTTMLGALVKATGLVDLNYLEEALEHRFGRLAAKNKEALHRAMEETKVLE</sequence>
<keyword evidence="1" id="KW-0670">Pyruvate</keyword>
<dbReference type="Proteomes" id="UP000502179">
    <property type="component" value="Chromosome"/>
</dbReference>
<dbReference type="EMBL" id="CP048877">
    <property type="protein sequence ID" value="QIJ72284.1"/>
    <property type="molecule type" value="Genomic_DNA"/>
</dbReference>
<name>A0A6G7PX70_9BACT</name>
<protein>
    <submittedName>
        <fullName evidence="1">Pyruvate ferredoxin oxidoreductase subunit gamma</fullName>
    </submittedName>
</protein>
<reference evidence="1 2" key="1">
    <citation type="submission" date="2020-02" db="EMBL/GenBank/DDBJ databases">
        <title>Genome analysis of Thermosulfuriphilus ammonigenes ST65T, an anaerobic thermophilic chemolithoautotrophic bacterium isolated from a deep-sea hydrothermal vent.</title>
        <authorList>
            <person name="Slobodkina G."/>
            <person name="Allioux M."/>
            <person name="Merkel A."/>
            <person name="Alain K."/>
            <person name="Jebbar M."/>
            <person name="Slobodkin A."/>
        </authorList>
    </citation>
    <scope>NUCLEOTIDE SEQUENCE [LARGE SCALE GENOMIC DNA]</scope>
    <source>
        <strain evidence="1 2">ST65</strain>
    </source>
</reference>
<dbReference type="NCBIfam" id="NF006321">
    <property type="entry name" value="PRK08534.1"/>
    <property type="match status" value="1"/>
</dbReference>
<dbReference type="KEGG" id="tav:G4V39_08370"/>
<dbReference type="InterPro" id="IPR002869">
    <property type="entry name" value="Pyrv_flavodox_OxRed_cen"/>
</dbReference>
<dbReference type="AlphaFoldDB" id="A0A6G7PX70"/>
<accession>A0A6G7PX70</accession>
<proteinExistence type="predicted"/>
<gene>
    <name evidence="1" type="ORF">G4V39_08370</name>
</gene>
<dbReference type="NCBIfam" id="TIGR02175">
    <property type="entry name" value="PorC_KorC"/>
    <property type="match status" value="1"/>
</dbReference>
<dbReference type="PANTHER" id="PTHR43366">
    <property type="entry name" value="PYRUVATE SYNTHASE SUBUNIT PORC"/>
    <property type="match status" value="1"/>
</dbReference>
<dbReference type="RefSeq" id="WP_166032502.1">
    <property type="nucleotide sequence ID" value="NZ_CP048877.1"/>
</dbReference>
<organism evidence="1 2">
    <name type="scientific">Thermosulfuriphilus ammonigenes</name>
    <dbReference type="NCBI Taxonomy" id="1936021"/>
    <lineage>
        <taxon>Bacteria</taxon>
        <taxon>Pseudomonadati</taxon>
        <taxon>Thermodesulfobacteriota</taxon>
        <taxon>Thermodesulfobacteria</taxon>
        <taxon>Thermodesulfobacteriales</taxon>
        <taxon>Thermodesulfobacteriaceae</taxon>
        <taxon>Thermosulfuriphilus</taxon>
    </lineage>
</organism>
<keyword evidence="2" id="KW-1185">Reference proteome</keyword>
<dbReference type="Gene3D" id="3.40.920.10">
    <property type="entry name" value="Pyruvate-ferredoxin oxidoreductase, PFOR, domain III"/>
    <property type="match status" value="1"/>
</dbReference>